<protein>
    <recommendedName>
        <fullName evidence="4">Reverse transcriptase domain-containing protein</fullName>
    </recommendedName>
</protein>
<reference evidence="2 3" key="1">
    <citation type="submission" date="2024-10" db="EMBL/GenBank/DDBJ databases">
        <title>Updated reference genomes for cyclostephanoid diatoms.</title>
        <authorList>
            <person name="Roberts W.R."/>
            <person name="Alverson A.J."/>
        </authorList>
    </citation>
    <scope>NUCLEOTIDE SEQUENCE [LARGE SCALE GENOMIC DNA]</scope>
    <source>
        <strain evidence="2 3">AJA228-03</strain>
    </source>
</reference>
<dbReference type="EMBL" id="JALLPB020000860">
    <property type="protein sequence ID" value="KAL3806211.1"/>
    <property type="molecule type" value="Genomic_DNA"/>
</dbReference>
<evidence type="ECO:0000256" key="1">
    <source>
        <dbReference type="SAM" id="MobiDB-lite"/>
    </source>
</evidence>
<accession>A0ABD3R517</accession>
<gene>
    <name evidence="2" type="ORF">ACHAXA_011218</name>
</gene>
<comment type="caution">
    <text evidence="2">The sequence shown here is derived from an EMBL/GenBank/DDBJ whole genome shotgun (WGS) entry which is preliminary data.</text>
</comment>
<evidence type="ECO:0000313" key="3">
    <source>
        <dbReference type="Proteomes" id="UP001530377"/>
    </source>
</evidence>
<proteinExistence type="predicted"/>
<keyword evidence="3" id="KW-1185">Reference proteome</keyword>
<evidence type="ECO:0008006" key="4">
    <source>
        <dbReference type="Google" id="ProtNLM"/>
    </source>
</evidence>
<dbReference type="Proteomes" id="UP001530377">
    <property type="component" value="Unassembled WGS sequence"/>
</dbReference>
<organism evidence="2 3">
    <name type="scientific">Cyclostephanos tholiformis</name>
    <dbReference type="NCBI Taxonomy" id="382380"/>
    <lineage>
        <taxon>Eukaryota</taxon>
        <taxon>Sar</taxon>
        <taxon>Stramenopiles</taxon>
        <taxon>Ochrophyta</taxon>
        <taxon>Bacillariophyta</taxon>
        <taxon>Coscinodiscophyceae</taxon>
        <taxon>Thalassiosirophycidae</taxon>
        <taxon>Stephanodiscales</taxon>
        <taxon>Stephanodiscaceae</taxon>
        <taxon>Cyclostephanos</taxon>
    </lineage>
</organism>
<evidence type="ECO:0000313" key="2">
    <source>
        <dbReference type="EMBL" id="KAL3806211.1"/>
    </source>
</evidence>
<sequence>MGVDTGFDEGVDQINPSRDATEIDEHAVIFDAFAALPADDDDVAANDDDVMSNASLGPSAVATDMESTSTPPGLSAVGIGAPLASVASLGPSAGRGNSPGSADVSGAGPDDVDGAAARPAEDSASGDRPLGLSAERAARPLTSHGWPIDSTVGDAPSAAVPGDDDVPGMGPNVVIVADAAPVCDGTSGDRPLGLSAEGTVLQRASTGSTISSTHGGPIGLAIRDATSAAVPGDDDVPGMGPNVVVVTDAAPVHVGASGNHPLGLSAERAARPLASHGEPIGSVVGDATLAAEPGDDDVPGTGPDIVVVADTASVCDGASGDRPLGLPVEGAVRPLASHGGPISSTVGDATPVAMSGDDDVTGMSPDVVVAAAAAPVCVGASGDRPVGFLAEGRIHPPALAVGPIGLVDGADAPSPVTLDIIPAADRHHPTEGAACGARAANCRSGGGGQLHGSLNCGTGGGLGGQHRPGCLHGRLCRWYLPDWTFRDDHPGRHPAAGAAAVGNIAPADGDVQGALGLFVPRTFMEEELREADPRLQRISAADRRLLGVFGDTIHLNDGTHLDGGISVNEDAKWQRLYNHVASCSLPLYDLPNGRCAHRFLTTLTDLWAGVIQRRWNSERPLVFQAVILRRIRGITRFHDIKPIVWNRLNAWDAGQYVALVKGVEEAYLDSSGGGRRVEVRQQDDATSLARRYDAMVLGGKVRAAIRMVTDRGAGGPYRPNNLDSKSGRPVIEACVVPLEEDFDAYHNADNLLDTMPVYCLEECIVKAAACLSGSAGPCGVEAEMLKRWLLCHGAHSERLRGVMVDWVVWLSNGLPPYAAYRAVNTVRTVALDKCPGVRPLGVGEVWMRLWSDCSHMQTKSVATTACGNTQLCAGLQSGIEANLHTVWAIWPQSAGWTEDGASEEEDDGDPSSDATLRSCIRAEGLLAPGTDPGATEDATFSQYEPETGFGTILFDAHNGFNEINRYLMLWNVAHRWNQGSRFASNRYRHWVRCLVRSEPGEPAIMIHSKEGITQGDCLAMSLYGVALMPLASKMQEAIPEALQPWYCNDAGAAGKALPNARCLDFLMKFGPTYGYFPKPGKSHYICKVEDEPAARQAFEGFSLEITTRGGSGTWAASLGVPGRRRNGWGTWSANGVAAIRYPQTAYAGFTFSLQNEWQYVQRVVADTGPFFQPLEKEIRTSFLPALLGIPPTAIDGDYHQLVTHGIKQGGLAIRNPVDTAQRIHSTSLAATRYLMESLVREDAGAFDLGVHRECAKEAGQDAREFRLIDEQRFLDIRGRDNPSIARRDKRNSAAGAWLSVFPNRLNGTDLSADEWRDNVRLRYNHSPLDMITACDGCGAKMTVEHALSCKVGGLVHIRHDDVAYEWWHLCGTALSPSRVECEPPIFRCVSHGSYQKRDFEKVLLQHEKEKKDKYLWTCLELRKDFMPMVYSVDGIAGREAQNAKKRLATHLANDDDDDDDDDDNTLIFYNTSR</sequence>
<feature type="region of interest" description="Disordered" evidence="1">
    <location>
        <begin position="90"/>
        <end position="166"/>
    </location>
</feature>
<name>A0ABD3R517_9STRA</name>
<feature type="compositionally biased region" description="Low complexity" evidence="1">
    <location>
        <begin position="102"/>
        <end position="118"/>
    </location>
</feature>